<evidence type="ECO:0000313" key="8">
    <source>
        <dbReference type="EMBL" id="EKF84939.1"/>
    </source>
</evidence>
<dbReference type="InterPro" id="IPR010998">
    <property type="entry name" value="Integrase_recombinase_N"/>
</dbReference>
<feature type="coiled-coil region" evidence="5">
    <location>
        <begin position="34"/>
        <end position="61"/>
    </location>
</feature>
<dbReference type="Proteomes" id="UP000007360">
    <property type="component" value="Unassembled WGS sequence"/>
</dbReference>
<dbReference type="InterPro" id="IPR011010">
    <property type="entry name" value="DNA_brk_join_enz"/>
</dbReference>
<dbReference type="OrthoDB" id="78358at2157"/>
<reference evidence="8 9" key="1">
    <citation type="journal article" date="2012" name="J. Bacteriol.">
        <title>Draft genome sequence of Methanobacterium formicicum DSM 3637, an archaebacterium isolated from the methane producer amoeba Pelomyxa palustris.</title>
        <authorList>
            <person name="Gutierrez G."/>
        </authorList>
    </citation>
    <scope>NUCLEOTIDE SEQUENCE [LARGE SCALE GENOMIC DNA]</scope>
    <source>
        <strain evidence="9">DSM 3637 / PP1</strain>
    </source>
</reference>
<gene>
    <name evidence="8" type="ORF">A994_11097</name>
</gene>
<dbReference type="Gene3D" id="1.10.150.130">
    <property type="match status" value="1"/>
</dbReference>
<evidence type="ECO:0000313" key="9">
    <source>
        <dbReference type="Proteomes" id="UP000007360"/>
    </source>
</evidence>
<keyword evidence="5" id="KW-0175">Coiled coil</keyword>
<feature type="domain" description="Core-binding (CB)" evidence="7">
    <location>
        <begin position="3"/>
        <end position="100"/>
    </location>
</feature>
<evidence type="ECO:0000256" key="1">
    <source>
        <dbReference type="ARBA" id="ARBA00022908"/>
    </source>
</evidence>
<keyword evidence="2 4" id="KW-0238">DNA-binding</keyword>
<keyword evidence="3" id="KW-0233">DNA recombination</keyword>
<dbReference type="AlphaFoldDB" id="K2R9E4"/>
<dbReference type="PATRIC" id="fig|1204725.3.peg.2229"/>
<evidence type="ECO:0000259" key="7">
    <source>
        <dbReference type="PROSITE" id="PS51900"/>
    </source>
</evidence>
<dbReference type="GO" id="GO:0003677">
    <property type="term" value="F:DNA binding"/>
    <property type="evidence" value="ECO:0007669"/>
    <property type="project" value="UniProtKB-UniRule"/>
</dbReference>
<keyword evidence="9" id="KW-1185">Reference proteome</keyword>
<dbReference type="Gene3D" id="1.10.443.10">
    <property type="entry name" value="Intergrase catalytic core"/>
    <property type="match status" value="1"/>
</dbReference>
<dbReference type="GO" id="GO:0006310">
    <property type="term" value="P:DNA recombination"/>
    <property type="evidence" value="ECO:0007669"/>
    <property type="project" value="UniProtKB-KW"/>
</dbReference>
<evidence type="ECO:0000259" key="6">
    <source>
        <dbReference type="PROSITE" id="PS51898"/>
    </source>
</evidence>
<dbReference type="InterPro" id="IPR050090">
    <property type="entry name" value="Tyrosine_recombinase_XerCD"/>
</dbReference>
<dbReference type="GO" id="GO:0015074">
    <property type="term" value="P:DNA integration"/>
    <property type="evidence" value="ECO:0007669"/>
    <property type="project" value="UniProtKB-KW"/>
</dbReference>
<organism evidence="8 9">
    <name type="scientific">Methanobacterium formicicum (strain DSM 3637 / PP1)</name>
    <dbReference type="NCBI Taxonomy" id="1204725"/>
    <lineage>
        <taxon>Archaea</taxon>
        <taxon>Methanobacteriati</taxon>
        <taxon>Methanobacteriota</taxon>
        <taxon>Methanomada group</taxon>
        <taxon>Methanobacteria</taxon>
        <taxon>Methanobacteriales</taxon>
        <taxon>Methanobacteriaceae</taxon>
        <taxon>Methanobacterium</taxon>
    </lineage>
</organism>
<keyword evidence="1" id="KW-0229">DNA integration</keyword>
<dbReference type="InterPro" id="IPR013762">
    <property type="entry name" value="Integrase-like_cat_sf"/>
</dbReference>
<dbReference type="InterPro" id="IPR044068">
    <property type="entry name" value="CB"/>
</dbReference>
<accession>K2R9E4</accession>
<name>K2R9E4_METFP</name>
<evidence type="ECO:0000256" key="3">
    <source>
        <dbReference type="ARBA" id="ARBA00023172"/>
    </source>
</evidence>
<dbReference type="PROSITE" id="PS51900">
    <property type="entry name" value="CB"/>
    <property type="match status" value="1"/>
</dbReference>
<dbReference type="RefSeq" id="WP_004031699.1">
    <property type="nucleotide sequence ID" value="NZ_AMPO01000011.1"/>
</dbReference>
<proteinExistence type="predicted"/>
<evidence type="ECO:0000256" key="5">
    <source>
        <dbReference type="SAM" id="Coils"/>
    </source>
</evidence>
<dbReference type="InterPro" id="IPR002104">
    <property type="entry name" value="Integrase_catalytic"/>
</dbReference>
<dbReference type="PANTHER" id="PTHR30349:SF41">
    <property type="entry name" value="INTEGRASE_RECOMBINASE PROTEIN MJ0367-RELATED"/>
    <property type="match status" value="1"/>
</dbReference>
<dbReference type="PANTHER" id="PTHR30349">
    <property type="entry name" value="PHAGE INTEGRASE-RELATED"/>
    <property type="match status" value="1"/>
</dbReference>
<sequence length="392" mass="45837">MNKEDETLIKTFFSSNSYSENTRILYELALRRYSEFHGLNLEELIEEAENEEEQGVRKRRRRIKSRVTAFKVQLEDEEKKSRSTVKNYISAIRTFYDFNDITPPKIKFPKGSSCLDKNYGRLLKREDIRKMCDAGSTRARAVIYTLALTGLSQAEMRNITISQLLIAAGQVLGQEFNTVEELINLENRLNDEILTLHITREKVHHRYFTFLPPEATRQILAYLRERISIPGGKLHPSNPKTQGKLFLSVSGEPMSVYAARTLIIRCGRNAGFKTSEEMEYSYWRGHALRKYFISTIKNKTGDSELAEWLAGHKPEYTDETYWYKDEEDIKERYLIALKFLSIDEARVKTMESPEYKEVMKHLSGVGWVLELLDDDPQFQEEAKKAWKRRKKD</sequence>
<evidence type="ECO:0000256" key="2">
    <source>
        <dbReference type="ARBA" id="ARBA00023125"/>
    </source>
</evidence>
<dbReference type="PROSITE" id="PS51898">
    <property type="entry name" value="TYR_RECOMBINASE"/>
    <property type="match status" value="1"/>
</dbReference>
<dbReference type="CDD" id="cd00397">
    <property type="entry name" value="DNA_BRE_C"/>
    <property type="match status" value="1"/>
</dbReference>
<evidence type="ECO:0000256" key="4">
    <source>
        <dbReference type="PROSITE-ProRule" id="PRU01248"/>
    </source>
</evidence>
<protein>
    <submittedName>
        <fullName evidence="8">Integrase</fullName>
    </submittedName>
</protein>
<feature type="domain" description="Tyr recombinase" evidence="6">
    <location>
        <begin position="117"/>
        <end position="334"/>
    </location>
</feature>
<dbReference type="SUPFAM" id="SSF56349">
    <property type="entry name" value="DNA breaking-rejoining enzymes"/>
    <property type="match status" value="1"/>
</dbReference>
<comment type="caution">
    <text evidence="8">The sequence shown here is derived from an EMBL/GenBank/DDBJ whole genome shotgun (WGS) entry which is preliminary data.</text>
</comment>
<dbReference type="EMBL" id="AMPO01000011">
    <property type="protein sequence ID" value="EKF84939.1"/>
    <property type="molecule type" value="Genomic_DNA"/>
</dbReference>